<keyword evidence="3" id="KW-1185">Reference proteome</keyword>
<accession>A0A852YBR2</accession>
<keyword evidence="1" id="KW-0732">Signal</keyword>
<dbReference type="AlphaFoldDB" id="A0A852YBR2"/>
<comment type="caution">
    <text evidence="2">The sequence shown here is derived from an EMBL/GenBank/DDBJ whole genome shotgun (WGS) entry which is preliminary data.</text>
</comment>
<gene>
    <name evidence="2" type="ORF">BJ979_001350</name>
</gene>
<protein>
    <submittedName>
        <fullName evidence="2">Uncharacterized protein with LGFP repeats</fullName>
    </submittedName>
</protein>
<dbReference type="EMBL" id="JACBZY010000001">
    <property type="protein sequence ID" value="NYG98724.1"/>
    <property type="molecule type" value="Genomic_DNA"/>
</dbReference>
<dbReference type="Proteomes" id="UP000553888">
    <property type="component" value="Unassembled WGS sequence"/>
</dbReference>
<evidence type="ECO:0000313" key="2">
    <source>
        <dbReference type="EMBL" id="NYG98724.1"/>
    </source>
</evidence>
<dbReference type="InterPro" id="IPR013207">
    <property type="entry name" value="LGFP"/>
</dbReference>
<dbReference type="Pfam" id="PF08310">
    <property type="entry name" value="LGFP"/>
    <property type="match status" value="3"/>
</dbReference>
<reference evidence="2 3" key="1">
    <citation type="submission" date="2020-07" db="EMBL/GenBank/DDBJ databases">
        <title>Sequencing the genomes of 1000 actinobacteria strains.</title>
        <authorList>
            <person name="Klenk H.-P."/>
        </authorList>
    </citation>
    <scope>NUCLEOTIDE SEQUENCE [LARGE SCALE GENOMIC DNA]</scope>
    <source>
        <strain evidence="2 3">DSM 23141</strain>
    </source>
</reference>
<evidence type="ECO:0000256" key="1">
    <source>
        <dbReference type="SAM" id="SignalP"/>
    </source>
</evidence>
<evidence type="ECO:0000313" key="3">
    <source>
        <dbReference type="Proteomes" id="UP000553888"/>
    </source>
</evidence>
<proteinExistence type="predicted"/>
<feature type="signal peptide" evidence="1">
    <location>
        <begin position="1"/>
        <end position="25"/>
    </location>
</feature>
<sequence>MRRSVIAQAAVALAAVVLGTLMPLAQTESAEAANAADFDPGYLIDDAIFYDASSMNYLDVQSFLNSRVGTCQAGRTCLKGYAQVTTTIPADRYCSGYSGSSYDTAAMIIDKAARACSINQRALLVLLEKEQGIVSSTGPSQRAYDAATGFGCPDTAPCDPNVGGFYYQVYYAARQFQIYKANPNSFNHRAGTTKNILLNPNAGCGTKSVYIYNNATAGLYNYTPYTPNAAAMGNLYGIGDGCSSYGNRNFWRIFTDWFGNPLRYEVAPGFAWYYDARGGANGVMGAATGYLTRDESNGGGYFQRFRNGILYTSAGGTAFVFNNEFMTKYASLYAQSGGTGWPTSEQVCATNGICYQSFTGGTIVAAPTIGARVIYGGIATAWLKGGGPTGPLGAPMSDTEYATNSGSAGWVQDFQWAYYSASNFGSYAVSKSTTGSSWIAYGGIGGTLGWPTSDYRCVGASCAQDFQNGALSTTKQWGSHAILWGYASLWRAQGGLDSLGAAFDDLRASNAAGGGWIQQFEKAAIVQTTAGTVTRFPYDFFYGYWYQTGGERGSLGWPIAAQQCAANACAERFTNAVVTVRPNGSPLLVIGGLAGAWDAAGGIAKVGPAISGTRYSTANGGGWVQEFTAGTITQVSNGSPLFSPTGPILTSWKSYGAEATWLGWPTSAPTCSANGCVQNFQNGVGRSDANGAVRFTTS</sequence>
<feature type="chain" id="PRO_5039373448" evidence="1">
    <location>
        <begin position="26"/>
        <end position="698"/>
    </location>
</feature>
<organism evidence="2 3">
    <name type="scientific">Schumannella luteola</name>
    <dbReference type="NCBI Taxonomy" id="472059"/>
    <lineage>
        <taxon>Bacteria</taxon>
        <taxon>Bacillati</taxon>
        <taxon>Actinomycetota</taxon>
        <taxon>Actinomycetes</taxon>
        <taxon>Micrococcales</taxon>
        <taxon>Microbacteriaceae</taxon>
        <taxon>Schumannella</taxon>
    </lineage>
</organism>
<name>A0A852YBR2_9MICO</name>
<dbReference type="RefSeq" id="WP_179566437.1">
    <property type="nucleotide sequence ID" value="NZ_JACBZY010000001.1"/>
</dbReference>